<evidence type="ECO:0000256" key="1">
    <source>
        <dbReference type="SAM" id="MobiDB-lite"/>
    </source>
</evidence>
<dbReference type="AlphaFoldDB" id="A0A8J4YJU6"/>
<comment type="caution">
    <text evidence="2">The sequence shown here is derived from an EMBL/GenBank/DDBJ whole genome shotgun (WGS) entry which is preliminary data.</text>
</comment>
<protein>
    <submittedName>
        <fullName evidence="2">Uncharacterized protein</fullName>
    </submittedName>
</protein>
<proteinExistence type="predicted"/>
<sequence length="203" mass="21695">MIGPLEGLLERSCGEGPQRLLIGLGSPRGAASGLVRLRLTAASFSPPDVCRIVAGRSYHSPEACSNHPRKDKTILLLTTDLSPTSVSPSPSYPALTLTRAHARPSSSKKLLLPMLPLLLSRQMLIALNLSRRDYCLGFELTLADRKTPPPTVASSSAALQPGLPRSRHPAPRPRNELSLSIFPGPTPDVRKGAWQLGTATSTL</sequence>
<keyword evidence="3" id="KW-1185">Reference proteome</keyword>
<evidence type="ECO:0000313" key="2">
    <source>
        <dbReference type="EMBL" id="KAG0724569.1"/>
    </source>
</evidence>
<evidence type="ECO:0000313" key="3">
    <source>
        <dbReference type="Proteomes" id="UP000770661"/>
    </source>
</evidence>
<accession>A0A8J4YJU6</accession>
<organism evidence="2 3">
    <name type="scientific">Chionoecetes opilio</name>
    <name type="common">Atlantic snow crab</name>
    <name type="synonym">Cancer opilio</name>
    <dbReference type="NCBI Taxonomy" id="41210"/>
    <lineage>
        <taxon>Eukaryota</taxon>
        <taxon>Metazoa</taxon>
        <taxon>Ecdysozoa</taxon>
        <taxon>Arthropoda</taxon>
        <taxon>Crustacea</taxon>
        <taxon>Multicrustacea</taxon>
        <taxon>Malacostraca</taxon>
        <taxon>Eumalacostraca</taxon>
        <taxon>Eucarida</taxon>
        <taxon>Decapoda</taxon>
        <taxon>Pleocyemata</taxon>
        <taxon>Brachyura</taxon>
        <taxon>Eubrachyura</taxon>
        <taxon>Majoidea</taxon>
        <taxon>Majidae</taxon>
        <taxon>Chionoecetes</taxon>
    </lineage>
</organism>
<dbReference type="Proteomes" id="UP000770661">
    <property type="component" value="Unassembled WGS sequence"/>
</dbReference>
<gene>
    <name evidence="2" type="ORF">GWK47_040350</name>
</gene>
<feature type="region of interest" description="Disordered" evidence="1">
    <location>
        <begin position="146"/>
        <end position="184"/>
    </location>
</feature>
<dbReference type="EMBL" id="JACEEZ010006742">
    <property type="protein sequence ID" value="KAG0724569.1"/>
    <property type="molecule type" value="Genomic_DNA"/>
</dbReference>
<reference evidence="2" key="1">
    <citation type="submission" date="2020-07" db="EMBL/GenBank/DDBJ databases">
        <title>The High-quality genome of the commercially important snow crab, Chionoecetes opilio.</title>
        <authorList>
            <person name="Jeong J.-H."/>
            <person name="Ryu S."/>
        </authorList>
    </citation>
    <scope>NUCLEOTIDE SEQUENCE</scope>
    <source>
        <strain evidence="2">MADBK_172401_WGS</strain>
        <tissue evidence="2">Digestive gland</tissue>
    </source>
</reference>
<name>A0A8J4YJU6_CHIOP</name>